<evidence type="ECO:0000313" key="1">
    <source>
        <dbReference type="EMBL" id="TWU62543.1"/>
    </source>
</evidence>
<name>A0A5C6FQ21_9PLAN</name>
<protein>
    <submittedName>
        <fullName evidence="1">Uncharacterized protein</fullName>
    </submittedName>
</protein>
<proteinExistence type="predicted"/>
<accession>A0A5C6FQ21</accession>
<dbReference type="EMBL" id="SJPZ01000002">
    <property type="protein sequence ID" value="TWU62543.1"/>
    <property type="molecule type" value="Genomic_DNA"/>
</dbReference>
<evidence type="ECO:0000313" key="2">
    <source>
        <dbReference type="Proteomes" id="UP000316476"/>
    </source>
</evidence>
<comment type="caution">
    <text evidence="1">The sequence shown here is derived from an EMBL/GenBank/DDBJ whole genome shotgun (WGS) entry which is preliminary data.</text>
</comment>
<dbReference type="Proteomes" id="UP000316476">
    <property type="component" value="Unassembled WGS sequence"/>
</dbReference>
<sequence>MLLAIAFANFGEHACPYPHISEGFDSEMRVESRLTSCVS</sequence>
<reference evidence="1 2" key="1">
    <citation type="submission" date="2019-02" db="EMBL/GenBank/DDBJ databases">
        <title>Deep-cultivation of Planctomycetes and their phenomic and genomic characterization uncovers novel biology.</title>
        <authorList>
            <person name="Wiegand S."/>
            <person name="Jogler M."/>
            <person name="Boedeker C."/>
            <person name="Pinto D."/>
            <person name="Vollmers J."/>
            <person name="Rivas-Marin E."/>
            <person name="Kohn T."/>
            <person name="Peeters S.H."/>
            <person name="Heuer A."/>
            <person name="Rast P."/>
            <person name="Oberbeckmann S."/>
            <person name="Bunk B."/>
            <person name="Jeske O."/>
            <person name="Meyerdierks A."/>
            <person name="Storesund J.E."/>
            <person name="Kallscheuer N."/>
            <person name="Luecker S."/>
            <person name="Lage O.M."/>
            <person name="Pohl T."/>
            <person name="Merkel B.J."/>
            <person name="Hornburger P."/>
            <person name="Mueller R.-W."/>
            <person name="Bruemmer F."/>
            <person name="Labrenz M."/>
            <person name="Spormann A.M."/>
            <person name="Op Den Camp H."/>
            <person name="Overmann J."/>
            <person name="Amann R."/>
            <person name="Jetten M.S.M."/>
            <person name="Mascher T."/>
            <person name="Medema M.H."/>
            <person name="Devos D.P."/>
            <person name="Kaster A.-K."/>
            <person name="Ovreas L."/>
            <person name="Rohde M."/>
            <person name="Galperin M.Y."/>
            <person name="Jogler C."/>
        </authorList>
    </citation>
    <scope>NUCLEOTIDE SEQUENCE [LARGE SCALE GENOMIC DNA]</scope>
    <source>
        <strain evidence="1 2">V7</strain>
    </source>
</reference>
<dbReference type="AlphaFoldDB" id="A0A5C6FQ21"/>
<organism evidence="1 2">
    <name type="scientific">Crateriforma conspicua</name>
    <dbReference type="NCBI Taxonomy" id="2527996"/>
    <lineage>
        <taxon>Bacteria</taxon>
        <taxon>Pseudomonadati</taxon>
        <taxon>Planctomycetota</taxon>
        <taxon>Planctomycetia</taxon>
        <taxon>Planctomycetales</taxon>
        <taxon>Planctomycetaceae</taxon>
        <taxon>Crateriforma</taxon>
    </lineage>
</organism>
<gene>
    <name evidence="1" type="ORF">V7x_42780</name>
</gene>